<evidence type="ECO:0000313" key="1">
    <source>
        <dbReference type="EMBL" id="CAE1297896.1"/>
    </source>
</evidence>
<proteinExistence type="predicted"/>
<evidence type="ECO:0000313" key="2">
    <source>
        <dbReference type="Proteomes" id="UP000597762"/>
    </source>
</evidence>
<comment type="caution">
    <text evidence="1">The sequence shown here is derived from an EMBL/GenBank/DDBJ whole genome shotgun (WGS) entry which is preliminary data.</text>
</comment>
<keyword evidence="2" id="KW-1185">Reference proteome</keyword>
<protein>
    <submittedName>
        <fullName evidence="1">Uncharacterized protein</fullName>
    </submittedName>
</protein>
<gene>
    <name evidence="1" type="ORF">SPHA_52295</name>
</gene>
<dbReference type="AlphaFoldDB" id="A0A812DBQ8"/>
<name>A0A812DBQ8_ACAPH</name>
<dbReference type="Proteomes" id="UP000597762">
    <property type="component" value="Unassembled WGS sequence"/>
</dbReference>
<organism evidence="1 2">
    <name type="scientific">Acanthosepion pharaonis</name>
    <name type="common">Pharaoh cuttlefish</name>
    <name type="synonym">Sepia pharaonis</name>
    <dbReference type="NCBI Taxonomy" id="158019"/>
    <lineage>
        <taxon>Eukaryota</taxon>
        <taxon>Metazoa</taxon>
        <taxon>Spiralia</taxon>
        <taxon>Lophotrochozoa</taxon>
        <taxon>Mollusca</taxon>
        <taxon>Cephalopoda</taxon>
        <taxon>Coleoidea</taxon>
        <taxon>Decapodiformes</taxon>
        <taxon>Sepiida</taxon>
        <taxon>Sepiina</taxon>
        <taxon>Sepiidae</taxon>
        <taxon>Acanthosepion</taxon>
    </lineage>
</organism>
<reference evidence="1" key="1">
    <citation type="submission" date="2021-01" db="EMBL/GenBank/DDBJ databases">
        <authorList>
            <person name="Li R."/>
            <person name="Bekaert M."/>
        </authorList>
    </citation>
    <scope>NUCLEOTIDE SEQUENCE</scope>
    <source>
        <strain evidence="1">Farmed</strain>
    </source>
</reference>
<accession>A0A812DBQ8</accession>
<dbReference type="EMBL" id="CAHIKZ030003235">
    <property type="protein sequence ID" value="CAE1297896.1"/>
    <property type="molecule type" value="Genomic_DNA"/>
</dbReference>
<sequence>MFAPIYALSSLHICAYLCPTTSARLRLSIPRQQCPFMPISSPPTISVYHFSSISDPSTQCRLCQIYIFLTLHFLVYIYINNCGHVYPITSISPRQQYLFRLSLPKALHFYGLSLPTSCAHFCQSHLIHTTLCVYMPRYLCQFASISAPTPLHIWPDNTANKRLSLPRQFFALAFIYAPPTIQVCMPSHLCLFPPISSSPPLPVSAYLYPTNSARLHLSLTGHFCSFISRHHFPFASISVYTPPSVRLHLSLPGQFCSFASVSTPPPLSVYVYLCPVNNVSMSLSANSGCWLLLLVCQQCPFTSISTPHTYTTDRLRLSLSGHFCSFASICSAKSTRLPQCLSASISAPPSVYICVYLCSPTLIVCVYLCLDISNRLCLPLPRKLHPFAPLPFCVCICPVTTVRLFLSTPCQQCLFSFISHPTTMLICAYLCPSTSAPVCLSLETTSARSRLSLLRQQCTFISIFETPTLTAITAQLTLSVCVSVPSYPPVCVYRYPANTVRCFL</sequence>